<dbReference type="CTD" id="401236"/>
<name>V9L713_CALMI</name>
<protein>
    <submittedName>
        <fullName evidence="2">Uncharacterized protein</fullName>
    </submittedName>
</protein>
<dbReference type="RefSeq" id="XP_007900770.2">
    <property type="nucleotide sequence ID" value="XM_007902579.2"/>
</dbReference>
<keyword evidence="1" id="KW-0175">Coiled coil</keyword>
<sequence>MKRNVPLHEIRERPKSADILQELLVQGIIPNQTPPEGLREAHNSLMMSADKFLKKFPVRLDKLRKETLKQKNVTIEDIENNMISAEERKKLKEIKVNERQNTFKTPVQDIQDSNAELLCADDNAALEEIVDEILTTQHKLLQEEQEASMQREEKNDQVINTTQYQQKNEDKPQDNCDIVDLDSEVNYNLALKTAEVL</sequence>
<feature type="coiled-coil region" evidence="1">
    <location>
        <begin position="68"/>
        <end position="95"/>
    </location>
</feature>
<evidence type="ECO:0000313" key="2">
    <source>
        <dbReference type="EMBL" id="AFP07417.1"/>
    </source>
</evidence>
<dbReference type="EMBL" id="JW874900">
    <property type="protein sequence ID" value="AFP07417.1"/>
    <property type="molecule type" value="mRNA"/>
</dbReference>
<dbReference type="GeneID" id="103184533"/>
<dbReference type="AlphaFoldDB" id="V9L713"/>
<organism evidence="2">
    <name type="scientific">Callorhinchus milii</name>
    <name type="common">Ghost shark</name>
    <dbReference type="NCBI Taxonomy" id="7868"/>
    <lineage>
        <taxon>Eukaryota</taxon>
        <taxon>Metazoa</taxon>
        <taxon>Chordata</taxon>
        <taxon>Craniata</taxon>
        <taxon>Vertebrata</taxon>
        <taxon>Chondrichthyes</taxon>
        <taxon>Holocephali</taxon>
        <taxon>Chimaeriformes</taxon>
        <taxon>Callorhinchidae</taxon>
        <taxon>Callorhinchus</taxon>
    </lineage>
</organism>
<evidence type="ECO:0000256" key="1">
    <source>
        <dbReference type="SAM" id="Coils"/>
    </source>
</evidence>
<reference evidence="2" key="1">
    <citation type="journal article" date="2014" name="Nature">
        <title>Elephant shark genome provides unique insights into gnathostome evolution.</title>
        <authorList>
            <consortium name="International Elephant Shark Genome Sequencing Consortium"/>
            <person name="Venkatesh B."/>
            <person name="Lee A.P."/>
            <person name="Ravi V."/>
            <person name="Maurya A.K."/>
            <person name="Lian M.M."/>
            <person name="Swann J.B."/>
            <person name="Ohta Y."/>
            <person name="Flajnik M.F."/>
            <person name="Sutoh Y."/>
            <person name="Kasahara M."/>
            <person name="Hoon S."/>
            <person name="Gangu V."/>
            <person name="Roy S.W."/>
            <person name="Irimia M."/>
            <person name="Korzh V."/>
            <person name="Kondrychyn I."/>
            <person name="Lim Z.W."/>
            <person name="Tay B.H."/>
            <person name="Tohari S."/>
            <person name="Kong K.W."/>
            <person name="Ho S."/>
            <person name="Lorente-Galdos B."/>
            <person name="Quilez J."/>
            <person name="Marques-Bonet T."/>
            <person name="Raney B.J."/>
            <person name="Ingham P.W."/>
            <person name="Tay A."/>
            <person name="Hillier L.W."/>
            <person name="Minx P."/>
            <person name="Boehm T."/>
            <person name="Wilson R.K."/>
            <person name="Brenner S."/>
            <person name="Warren W.C."/>
        </authorList>
    </citation>
    <scope>NUCLEOTIDE SEQUENCE</scope>
    <source>
        <tissue evidence="2">Testis</tissue>
    </source>
</reference>
<dbReference type="KEGG" id="cmk:103184533"/>
<accession>V9L713</accession>
<proteinExistence type="evidence at transcript level"/>
<dbReference type="OrthoDB" id="9940536at2759"/>